<reference evidence="6" key="1">
    <citation type="submission" date="2021-01" db="EMBL/GenBank/DDBJ databases">
        <authorList>
            <person name="Corre E."/>
            <person name="Pelletier E."/>
            <person name="Niang G."/>
            <person name="Scheremetjew M."/>
            <person name="Finn R."/>
            <person name="Kale V."/>
            <person name="Holt S."/>
            <person name="Cochrane G."/>
            <person name="Meng A."/>
            <person name="Brown T."/>
            <person name="Cohen L."/>
        </authorList>
    </citation>
    <scope>NUCLEOTIDE SEQUENCE</scope>
    <source>
        <strain evidence="6">CCMP1897</strain>
    </source>
</reference>
<evidence type="ECO:0000313" key="6">
    <source>
        <dbReference type="EMBL" id="CAE0606408.1"/>
    </source>
</evidence>
<keyword evidence="3" id="KW-0206">Cytoskeleton</keyword>
<name>A0A7S3U8Q3_9CHLO</name>
<dbReference type="GO" id="GO:0008017">
    <property type="term" value="F:microtubule binding"/>
    <property type="evidence" value="ECO:0007669"/>
    <property type="project" value="InterPro"/>
</dbReference>
<accession>A0A7S3U8Q3</accession>
<dbReference type="InterPro" id="IPR036534">
    <property type="entry name" value="GAR_dom_sf"/>
</dbReference>
<feature type="region of interest" description="Disordered" evidence="4">
    <location>
        <begin position="190"/>
        <end position="213"/>
    </location>
</feature>
<dbReference type="Pfam" id="PF02187">
    <property type="entry name" value="GAS2"/>
    <property type="match status" value="1"/>
</dbReference>
<evidence type="ECO:0000259" key="5">
    <source>
        <dbReference type="Pfam" id="PF02187"/>
    </source>
</evidence>
<keyword evidence="2" id="KW-0963">Cytoplasm</keyword>
<dbReference type="EMBL" id="HBIS01000263">
    <property type="protein sequence ID" value="CAE0606408.1"/>
    <property type="molecule type" value="Transcribed_RNA"/>
</dbReference>
<evidence type="ECO:0000256" key="1">
    <source>
        <dbReference type="ARBA" id="ARBA00004245"/>
    </source>
</evidence>
<dbReference type="Gene3D" id="3.30.920.20">
    <property type="entry name" value="Gas2-like domain"/>
    <property type="match status" value="1"/>
</dbReference>
<dbReference type="GO" id="GO:0005856">
    <property type="term" value="C:cytoskeleton"/>
    <property type="evidence" value="ECO:0007669"/>
    <property type="project" value="UniProtKB-SubCell"/>
</dbReference>
<dbReference type="InterPro" id="IPR003108">
    <property type="entry name" value="GAR_dom"/>
</dbReference>
<evidence type="ECO:0000256" key="4">
    <source>
        <dbReference type="SAM" id="MobiDB-lite"/>
    </source>
</evidence>
<feature type="compositionally biased region" description="Low complexity" evidence="4">
    <location>
        <begin position="195"/>
        <end position="208"/>
    </location>
</feature>
<protein>
    <recommendedName>
        <fullName evidence="5">GAR domain-containing protein</fullName>
    </recommendedName>
</protein>
<gene>
    <name evidence="6" type="ORF">PSAL00342_LOCUS224</name>
</gene>
<organism evidence="6">
    <name type="scientific">Picocystis salinarum</name>
    <dbReference type="NCBI Taxonomy" id="88271"/>
    <lineage>
        <taxon>Eukaryota</taxon>
        <taxon>Viridiplantae</taxon>
        <taxon>Chlorophyta</taxon>
        <taxon>Picocystophyceae</taxon>
        <taxon>Picocystales</taxon>
        <taxon>Picocystaceae</taxon>
        <taxon>Picocystis</taxon>
    </lineage>
</organism>
<comment type="subcellular location">
    <subcellularLocation>
        <location evidence="1">Cytoplasm</location>
        <location evidence="1">Cytoskeleton</location>
    </subcellularLocation>
</comment>
<feature type="region of interest" description="Disordered" evidence="4">
    <location>
        <begin position="302"/>
        <end position="323"/>
    </location>
</feature>
<evidence type="ECO:0000256" key="3">
    <source>
        <dbReference type="ARBA" id="ARBA00023212"/>
    </source>
</evidence>
<feature type="domain" description="GAR" evidence="5">
    <location>
        <begin position="258"/>
        <end position="302"/>
    </location>
</feature>
<proteinExistence type="predicted"/>
<sequence>MAMWLDKMMEDGTPWPQLDDGSWEQPPAQTVRLEEEIVQLKAELEWWKNYGMLLASNLQAEDWTKEEIDVDSLVEFVESEPIPCDVIDECIVRDRLERAEAGWRCATSGSMALAQKLAEKDRLVGLLQQEIDTYYSTEPSPVSSCGLVEELCTPNHETNGSFKVAYDDSTPSKDVVERLDVVLASSRKMRKEMEAASAPSTPETTSSSGRSTAGFLRRASLSRPDLVSRASPLSVEKLRKCVQDVLEPRLGAEAAHAQSATVQAVSPGVFSIDGRRTTCVPLARTIMVRVGGGWSTLSEALHHTSKPMSSSDEEGSARTTSKV</sequence>
<dbReference type="SUPFAM" id="SSF143575">
    <property type="entry name" value="GAS2 domain-like"/>
    <property type="match status" value="1"/>
</dbReference>
<dbReference type="AlphaFoldDB" id="A0A7S3U8Q3"/>
<evidence type="ECO:0000256" key="2">
    <source>
        <dbReference type="ARBA" id="ARBA00022490"/>
    </source>
</evidence>